<feature type="transmembrane region" description="Helical" evidence="9">
    <location>
        <begin position="12"/>
        <end position="35"/>
    </location>
</feature>
<dbReference type="PANTHER" id="PTHR30266:SF2">
    <property type="entry name" value="LARGE-CONDUCTANCE MECHANOSENSITIVE CHANNEL"/>
    <property type="match status" value="1"/>
</dbReference>
<evidence type="ECO:0000256" key="5">
    <source>
        <dbReference type="ARBA" id="ARBA00022989"/>
    </source>
</evidence>
<protein>
    <recommendedName>
        <fullName evidence="9">Large-conductance mechanosensitive channel</fullName>
    </recommendedName>
</protein>
<keyword evidence="11" id="KW-1185">Reference proteome</keyword>
<comment type="subunit">
    <text evidence="9">Homopentamer.</text>
</comment>
<dbReference type="Gene3D" id="1.10.1200.120">
    <property type="entry name" value="Large-conductance mechanosensitive channel, MscL, domain 1"/>
    <property type="match status" value="1"/>
</dbReference>
<keyword evidence="4 9" id="KW-0812">Transmembrane</keyword>
<evidence type="ECO:0000256" key="9">
    <source>
        <dbReference type="HAMAP-Rule" id="MF_00115"/>
    </source>
</evidence>
<evidence type="ECO:0000256" key="4">
    <source>
        <dbReference type="ARBA" id="ARBA00022692"/>
    </source>
</evidence>
<keyword evidence="5 9" id="KW-1133">Transmembrane helix</keyword>
<dbReference type="Pfam" id="PF01741">
    <property type="entry name" value="MscL"/>
    <property type="match status" value="1"/>
</dbReference>
<evidence type="ECO:0000256" key="7">
    <source>
        <dbReference type="ARBA" id="ARBA00023136"/>
    </source>
</evidence>
<comment type="similarity">
    <text evidence="9">Belongs to the MscL family.</text>
</comment>
<sequence length="137" mass="14788">MLQGFRDFILRGNVVELAVAVVIGTAFNAIVTVLVEALINPLIALFFDASRLQDALKVTVPTLFDGTSTFAFGAVIAAVINFVVVAAAVYFVIVLPMNKVNDMRKARAGIAEEAVPAPTQEQLLTEIRDLLAQRSDR</sequence>
<keyword evidence="3 9" id="KW-1003">Cell membrane</keyword>
<evidence type="ECO:0000313" key="10">
    <source>
        <dbReference type="EMBL" id="QGU28591.1"/>
    </source>
</evidence>
<dbReference type="PRINTS" id="PR01264">
    <property type="entry name" value="MECHCHANNEL"/>
</dbReference>
<keyword evidence="6 9" id="KW-0406">Ion transport</keyword>
<dbReference type="InterPro" id="IPR036019">
    <property type="entry name" value="MscL_channel"/>
</dbReference>
<dbReference type="RefSeq" id="WP_156243139.1">
    <property type="nucleotide sequence ID" value="NZ_BAAAZL010000003.1"/>
</dbReference>
<dbReference type="HAMAP" id="MF_00115">
    <property type="entry name" value="MscL"/>
    <property type="match status" value="1"/>
</dbReference>
<evidence type="ECO:0000313" key="11">
    <source>
        <dbReference type="Proteomes" id="UP000422989"/>
    </source>
</evidence>
<dbReference type="GO" id="GO:0008381">
    <property type="term" value="F:mechanosensitive monoatomic ion channel activity"/>
    <property type="evidence" value="ECO:0007669"/>
    <property type="project" value="UniProtKB-UniRule"/>
</dbReference>
<dbReference type="Proteomes" id="UP000422989">
    <property type="component" value="Chromosome"/>
</dbReference>
<comment type="subcellular location">
    <subcellularLocation>
        <location evidence="9">Cell membrane</location>
        <topology evidence="9">Multi-pass membrane protein</topology>
    </subcellularLocation>
    <subcellularLocation>
        <location evidence="1">Membrane</location>
        <topology evidence="1">Multi-pass membrane protein</topology>
    </subcellularLocation>
</comment>
<proteinExistence type="inferred from homology"/>
<dbReference type="GO" id="GO:0005886">
    <property type="term" value="C:plasma membrane"/>
    <property type="evidence" value="ECO:0007669"/>
    <property type="project" value="UniProtKB-SubCell"/>
</dbReference>
<evidence type="ECO:0000256" key="8">
    <source>
        <dbReference type="ARBA" id="ARBA00023303"/>
    </source>
</evidence>
<dbReference type="AlphaFoldDB" id="A0A6I6EAF7"/>
<reference evidence="10 11" key="1">
    <citation type="submission" date="2018-09" db="EMBL/GenBank/DDBJ databases">
        <title>Whole genome sequencing of Microbacterium oryzae strain MB-10T.</title>
        <authorList>
            <person name="Das S.K."/>
        </authorList>
    </citation>
    <scope>NUCLEOTIDE SEQUENCE [LARGE SCALE GENOMIC DNA]</scope>
    <source>
        <strain evidence="10 11">MB-10</strain>
    </source>
</reference>
<name>A0A6I6EAF7_9MICO</name>
<gene>
    <name evidence="9 10" type="primary">mscL</name>
    <name evidence="10" type="ORF">D7D94_13610</name>
</gene>
<dbReference type="InterPro" id="IPR001185">
    <property type="entry name" value="MS_channel"/>
</dbReference>
<evidence type="ECO:0000256" key="2">
    <source>
        <dbReference type="ARBA" id="ARBA00022448"/>
    </source>
</evidence>
<evidence type="ECO:0000256" key="3">
    <source>
        <dbReference type="ARBA" id="ARBA00022475"/>
    </source>
</evidence>
<keyword evidence="8 9" id="KW-0407">Ion channel</keyword>
<dbReference type="SUPFAM" id="SSF81330">
    <property type="entry name" value="Gated mechanosensitive channel"/>
    <property type="match status" value="1"/>
</dbReference>
<keyword evidence="7 9" id="KW-0472">Membrane</keyword>
<dbReference type="KEGG" id="moj:D7D94_13610"/>
<evidence type="ECO:0000256" key="1">
    <source>
        <dbReference type="ARBA" id="ARBA00004141"/>
    </source>
</evidence>
<dbReference type="PANTHER" id="PTHR30266">
    <property type="entry name" value="MECHANOSENSITIVE CHANNEL MSCL"/>
    <property type="match status" value="1"/>
</dbReference>
<dbReference type="EMBL" id="CP032550">
    <property type="protein sequence ID" value="QGU28591.1"/>
    <property type="molecule type" value="Genomic_DNA"/>
</dbReference>
<dbReference type="OrthoDB" id="9810350at2"/>
<feature type="transmembrane region" description="Helical" evidence="9">
    <location>
        <begin position="70"/>
        <end position="95"/>
    </location>
</feature>
<dbReference type="NCBIfam" id="TIGR00220">
    <property type="entry name" value="mscL"/>
    <property type="match status" value="1"/>
</dbReference>
<accession>A0A6I6EAF7</accession>
<dbReference type="InterPro" id="IPR037673">
    <property type="entry name" value="MSC/AndL"/>
</dbReference>
<comment type="function">
    <text evidence="9">Channel that opens in response to stretch forces in the membrane lipid bilayer. May participate in the regulation of osmotic pressure changes within the cell.</text>
</comment>
<evidence type="ECO:0000256" key="6">
    <source>
        <dbReference type="ARBA" id="ARBA00023065"/>
    </source>
</evidence>
<keyword evidence="2 9" id="KW-0813">Transport</keyword>
<organism evidence="10 11">
    <name type="scientific">Microbacterium oryzae</name>
    <dbReference type="NCBI Taxonomy" id="743009"/>
    <lineage>
        <taxon>Bacteria</taxon>
        <taxon>Bacillati</taxon>
        <taxon>Actinomycetota</taxon>
        <taxon>Actinomycetes</taxon>
        <taxon>Micrococcales</taxon>
        <taxon>Microbacteriaceae</taxon>
        <taxon>Microbacterium</taxon>
    </lineage>
</organism>